<feature type="compositionally biased region" description="Basic and acidic residues" evidence="1">
    <location>
        <begin position="9"/>
        <end position="23"/>
    </location>
</feature>
<dbReference type="PROSITE" id="PS50943">
    <property type="entry name" value="HTH_CROC1"/>
    <property type="match status" value="1"/>
</dbReference>
<proteinExistence type="predicted"/>
<dbReference type="InterPro" id="IPR043917">
    <property type="entry name" value="DUF5753"/>
</dbReference>
<dbReference type="InterPro" id="IPR001387">
    <property type="entry name" value="Cro/C1-type_HTH"/>
</dbReference>
<evidence type="ECO:0000313" key="3">
    <source>
        <dbReference type="EMBL" id="TWV42708.1"/>
    </source>
</evidence>
<evidence type="ECO:0000259" key="2">
    <source>
        <dbReference type="PROSITE" id="PS50943"/>
    </source>
</evidence>
<dbReference type="SMART" id="SM00530">
    <property type="entry name" value="HTH_XRE"/>
    <property type="match status" value="1"/>
</dbReference>
<feature type="region of interest" description="Disordered" evidence="1">
    <location>
        <begin position="1"/>
        <end position="23"/>
    </location>
</feature>
<dbReference type="SUPFAM" id="SSF47413">
    <property type="entry name" value="lambda repressor-like DNA-binding domains"/>
    <property type="match status" value="1"/>
</dbReference>
<dbReference type="Gene3D" id="1.10.260.40">
    <property type="entry name" value="lambda repressor-like DNA-binding domains"/>
    <property type="match status" value="1"/>
</dbReference>
<dbReference type="GO" id="GO:0003677">
    <property type="term" value="F:DNA binding"/>
    <property type="evidence" value="ECO:0007669"/>
    <property type="project" value="InterPro"/>
</dbReference>
<feature type="domain" description="HTH cro/C1-type" evidence="2">
    <location>
        <begin position="24"/>
        <end position="76"/>
    </location>
</feature>
<sequence>MQGSWPLDGHGRSRTAREEFGEEIRSRRRAAGLTQAELAQHVVCSPTLISHYEAGRRLPSDDDVQRIDQALNTDGFFTRWLKELTSTWASYFAAMSELERKATQIQQFALSLVPGMLQTPDYARAVFRGYRSHCPAEELDRSVALRTGRARILESPTQPVVWTLLDEGVLRRRVGGSRVMAEQLHKIADMSEVGRLRFHVLPHSAGAHALAQSMLTLLSFENNAPVAYVEGFITGNLMKNPALVAQCQTAYDLALSEALSREDSLAFIRAVAEEYAHVEQ</sequence>
<dbReference type="CDD" id="cd00093">
    <property type="entry name" value="HTH_XRE"/>
    <property type="match status" value="1"/>
</dbReference>
<accession>A0A5C6JM88</accession>
<keyword evidence="4" id="KW-1185">Reference proteome</keyword>
<dbReference type="Proteomes" id="UP000320481">
    <property type="component" value="Unassembled WGS sequence"/>
</dbReference>
<evidence type="ECO:0000256" key="1">
    <source>
        <dbReference type="SAM" id="MobiDB-lite"/>
    </source>
</evidence>
<comment type="caution">
    <text evidence="3">The sequence shown here is derived from an EMBL/GenBank/DDBJ whole genome shotgun (WGS) entry which is preliminary data.</text>
</comment>
<dbReference type="Pfam" id="PF13560">
    <property type="entry name" value="HTH_31"/>
    <property type="match status" value="1"/>
</dbReference>
<dbReference type="RefSeq" id="WP_146466419.1">
    <property type="nucleotide sequence ID" value="NZ_VOGW01000107.1"/>
</dbReference>
<dbReference type="InterPro" id="IPR010982">
    <property type="entry name" value="Lambda_DNA-bd_dom_sf"/>
</dbReference>
<dbReference type="EMBL" id="VOGW01000107">
    <property type="protein sequence ID" value="TWV42708.1"/>
    <property type="molecule type" value="Genomic_DNA"/>
</dbReference>
<protein>
    <submittedName>
        <fullName evidence="3">Helix-turn-helix domain-containing protein</fullName>
    </submittedName>
</protein>
<gene>
    <name evidence="3" type="ORF">FRZ03_19350</name>
</gene>
<reference evidence="3" key="1">
    <citation type="journal article" date="2019" name="Microbiol. Resour. Announc.">
        <title>Draft Genomic Sequences of Streptomyces misionensis and Streptomyces albidoflavus, bacteria applied for phytopathogen biocontrol.</title>
        <authorList>
            <person name="Pylro V."/>
            <person name="Dias A."/>
            <person name="Andreote F."/>
            <person name="Varani A."/>
            <person name="Andreote C."/>
            <person name="Bernardo E."/>
            <person name="Martins T."/>
        </authorList>
    </citation>
    <scope>NUCLEOTIDE SEQUENCE [LARGE SCALE GENOMIC DNA]</scope>
    <source>
        <strain evidence="3">66</strain>
    </source>
</reference>
<organism evidence="3 4">
    <name type="scientific">Streptomyces misionensis</name>
    <dbReference type="NCBI Taxonomy" id="67331"/>
    <lineage>
        <taxon>Bacteria</taxon>
        <taxon>Bacillati</taxon>
        <taxon>Actinomycetota</taxon>
        <taxon>Actinomycetes</taxon>
        <taxon>Kitasatosporales</taxon>
        <taxon>Streptomycetaceae</taxon>
        <taxon>Streptomyces</taxon>
    </lineage>
</organism>
<name>A0A5C6JM88_9ACTN</name>
<evidence type="ECO:0000313" key="4">
    <source>
        <dbReference type="Proteomes" id="UP000320481"/>
    </source>
</evidence>
<dbReference type="Pfam" id="PF19054">
    <property type="entry name" value="DUF5753"/>
    <property type="match status" value="1"/>
</dbReference>
<dbReference type="AlphaFoldDB" id="A0A5C6JM88"/>